<evidence type="ECO:0000256" key="4">
    <source>
        <dbReference type="ARBA" id="ARBA00023014"/>
    </source>
</evidence>
<evidence type="ECO:0000313" key="9">
    <source>
        <dbReference type="Proteomes" id="UP000641646"/>
    </source>
</evidence>
<dbReference type="InterPro" id="IPR036922">
    <property type="entry name" value="Rieske_2Fe-2S_sf"/>
</dbReference>
<dbReference type="PRINTS" id="PR00162">
    <property type="entry name" value="RIESKE"/>
</dbReference>
<evidence type="ECO:0000256" key="1">
    <source>
        <dbReference type="ARBA" id="ARBA00022714"/>
    </source>
</evidence>
<dbReference type="AlphaFoldDB" id="A0A926V9A4"/>
<keyword evidence="5" id="KW-1015">Disulfide bond</keyword>
<sequence>MVFGTAGTVALGWMLPEKSLSHERRNTTTPCTQNRNSEACQNYLRGVPALDSNGKHLQESTLLASAVAGRPVLVQGLPRPTYLVVNDGPKLAGYAINPSCPHHKCTVEWKTEKNVFVCPCHGATFDAQGKVTKGPARRNLPLITVLVQEDDVLLVDRAPATDPRR</sequence>
<dbReference type="InterPro" id="IPR017941">
    <property type="entry name" value="Rieske_2Fe-2S"/>
</dbReference>
<keyword evidence="3" id="KW-0408">Iron</keyword>
<keyword evidence="4" id="KW-0411">Iron-sulfur</keyword>
<evidence type="ECO:0000256" key="6">
    <source>
        <dbReference type="ARBA" id="ARBA00034078"/>
    </source>
</evidence>
<dbReference type="GO" id="GO:0016705">
    <property type="term" value="F:oxidoreductase activity, acting on paired donors, with incorporation or reduction of molecular oxygen"/>
    <property type="evidence" value="ECO:0007669"/>
    <property type="project" value="UniProtKB-ARBA"/>
</dbReference>
<dbReference type="InterPro" id="IPR005805">
    <property type="entry name" value="Rieske_Fe-S_prot_C"/>
</dbReference>
<organism evidence="8 9">
    <name type="scientific">Aerosakkonema funiforme FACHB-1375</name>
    <dbReference type="NCBI Taxonomy" id="2949571"/>
    <lineage>
        <taxon>Bacteria</taxon>
        <taxon>Bacillati</taxon>
        <taxon>Cyanobacteriota</taxon>
        <taxon>Cyanophyceae</taxon>
        <taxon>Oscillatoriophycideae</taxon>
        <taxon>Aerosakkonematales</taxon>
        <taxon>Aerosakkonemataceae</taxon>
        <taxon>Aerosakkonema</taxon>
    </lineage>
</organism>
<evidence type="ECO:0000256" key="5">
    <source>
        <dbReference type="ARBA" id="ARBA00023157"/>
    </source>
</evidence>
<dbReference type="SUPFAM" id="SSF50022">
    <property type="entry name" value="ISP domain"/>
    <property type="match status" value="1"/>
</dbReference>
<proteinExistence type="predicted"/>
<gene>
    <name evidence="8" type="ORF">H6G03_00795</name>
</gene>
<dbReference type="InterPro" id="IPR014349">
    <property type="entry name" value="Rieske_Fe-S_prot"/>
</dbReference>
<reference evidence="8" key="2">
    <citation type="submission" date="2020-08" db="EMBL/GenBank/DDBJ databases">
        <authorList>
            <person name="Chen M."/>
            <person name="Teng W."/>
            <person name="Zhao L."/>
            <person name="Hu C."/>
            <person name="Zhou Y."/>
            <person name="Han B."/>
            <person name="Song L."/>
            <person name="Shu W."/>
        </authorList>
    </citation>
    <scope>NUCLEOTIDE SEQUENCE</scope>
    <source>
        <strain evidence="8">FACHB-1375</strain>
    </source>
</reference>
<reference evidence="8" key="1">
    <citation type="journal article" date="2015" name="ISME J.">
        <title>Draft Genome Sequence of Streptomyces incarnatus NRRL8089, which Produces the Nucleoside Antibiotic Sinefungin.</title>
        <authorList>
            <person name="Oshima K."/>
            <person name="Hattori M."/>
            <person name="Shimizu H."/>
            <person name="Fukuda K."/>
            <person name="Nemoto M."/>
            <person name="Inagaki K."/>
            <person name="Tamura T."/>
        </authorList>
    </citation>
    <scope>NUCLEOTIDE SEQUENCE</scope>
    <source>
        <strain evidence="8">FACHB-1375</strain>
    </source>
</reference>
<evidence type="ECO:0000256" key="3">
    <source>
        <dbReference type="ARBA" id="ARBA00023004"/>
    </source>
</evidence>
<comment type="cofactor">
    <cofactor evidence="6">
        <name>[2Fe-2S] cluster</name>
        <dbReference type="ChEBI" id="CHEBI:190135"/>
    </cofactor>
</comment>
<evidence type="ECO:0000256" key="2">
    <source>
        <dbReference type="ARBA" id="ARBA00022723"/>
    </source>
</evidence>
<keyword evidence="9" id="KW-1185">Reference proteome</keyword>
<dbReference type="PANTHER" id="PTHR10134">
    <property type="entry name" value="CYTOCHROME B-C1 COMPLEX SUBUNIT RIESKE, MITOCHONDRIAL"/>
    <property type="match status" value="1"/>
</dbReference>
<dbReference type="GO" id="GO:0046872">
    <property type="term" value="F:metal ion binding"/>
    <property type="evidence" value="ECO:0007669"/>
    <property type="project" value="UniProtKB-KW"/>
</dbReference>
<protein>
    <submittedName>
        <fullName evidence="8">Rieske 2Fe-2S domain-containing protein</fullName>
    </submittedName>
</protein>
<name>A0A926V9A4_9CYAN</name>
<dbReference type="GO" id="GO:0016020">
    <property type="term" value="C:membrane"/>
    <property type="evidence" value="ECO:0007669"/>
    <property type="project" value="InterPro"/>
</dbReference>
<dbReference type="EMBL" id="JACJPW010000001">
    <property type="protein sequence ID" value="MBD2179659.1"/>
    <property type="molecule type" value="Genomic_DNA"/>
</dbReference>
<dbReference type="Pfam" id="PF00355">
    <property type="entry name" value="Rieske"/>
    <property type="match status" value="1"/>
</dbReference>
<dbReference type="GO" id="GO:0051537">
    <property type="term" value="F:2 iron, 2 sulfur cluster binding"/>
    <property type="evidence" value="ECO:0007669"/>
    <property type="project" value="UniProtKB-KW"/>
</dbReference>
<evidence type="ECO:0000259" key="7">
    <source>
        <dbReference type="PROSITE" id="PS51296"/>
    </source>
</evidence>
<comment type="caution">
    <text evidence="8">The sequence shown here is derived from an EMBL/GenBank/DDBJ whole genome shotgun (WGS) entry which is preliminary data.</text>
</comment>
<dbReference type="Proteomes" id="UP000641646">
    <property type="component" value="Unassembled WGS sequence"/>
</dbReference>
<feature type="domain" description="Rieske" evidence="7">
    <location>
        <begin position="58"/>
        <end position="154"/>
    </location>
</feature>
<keyword evidence="1" id="KW-0001">2Fe-2S</keyword>
<dbReference type="GO" id="GO:0004497">
    <property type="term" value="F:monooxygenase activity"/>
    <property type="evidence" value="ECO:0007669"/>
    <property type="project" value="UniProtKB-ARBA"/>
</dbReference>
<keyword evidence="2" id="KW-0479">Metal-binding</keyword>
<dbReference type="PROSITE" id="PS51296">
    <property type="entry name" value="RIESKE"/>
    <property type="match status" value="1"/>
</dbReference>
<accession>A0A926V9A4</accession>
<dbReference type="Gene3D" id="2.102.10.10">
    <property type="entry name" value="Rieske [2Fe-2S] iron-sulphur domain"/>
    <property type="match status" value="1"/>
</dbReference>
<evidence type="ECO:0000313" key="8">
    <source>
        <dbReference type="EMBL" id="MBD2179659.1"/>
    </source>
</evidence>